<dbReference type="GO" id="GO:0005634">
    <property type="term" value="C:nucleus"/>
    <property type="evidence" value="ECO:0007669"/>
    <property type="project" value="TreeGrafter"/>
</dbReference>
<comment type="caution">
    <text evidence="3">The sequence shown here is derived from an EMBL/GenBank/DDBJ whole genome shotgun (WGS) entry which is preliminary data.</text>
</comment>
<evidence type="ECO:0000313" key="3">
    <source>
        <dbReference type="EMBL" id="KAJ8928834.1"/>
    </source>
</evidence>
<feature type="domain" description="DDE-1" evidence="2">
    <location>
        <begin position="155"/>
        <end position="282"/>
    </location>
</feature>
<dbReference type="Gene3D" id="3.30.420.10">
    <property type="entry name" value="Ribonuclease H-like superfamily/Ribonuclease H"/>
    <property type="match status" value="1"/>
</dbReference>
<evidence type="ECO:0000259" key="2">
    <source>
        <dbReference type="Pfam" id="PF03184"/>
    </source>
</evidence>
<gene>
    <name evidence="3" type="ORF">NQ314_018545</name>
</gene>
<evidence type="ECO:0000256" key="1">
    <source>
        <dbReference type="SAM" id="MobiDB-lite"/>
    </source>
</evidence>
<dbReference type="InterPro" id="IPR050863">
    <property type="entry name" value="CenT-Element_Derived"/>
</dbReference>
<evidence type="ECO:0000313" key="4">
    <source>
        <dbReference type="Proteomes" id="UP001162156"/>
    </source>
</evidence>
<feature type="region of interest" description="Disordered" evidence="1">
    <location>
        <begin position="1"/>
        <end position="21"/>
    </location>
</feature>
<dbReference type="PANTHER" id="PTHR19303">
    <property type="entry name" value="TRANSPOSON"/>
    <property type="match status" value="1"/>
</dbReference>
<dbReference type="InterPro" id="IPR004875">
    <property type="entry name" value="DDE_SF_endonuclease_dom"/>
</dbReference>
<protein>
    <recommendedName>
        <fullName evidence="2">DDE-1 domain-containing protein</fullName>
    </recommendedName>
</protein>
<proteinExistence type="predicted"/>
<accession>A0AAV8WQV2</accession>
<sequence>MENVEQTQGTSTQHAGDNTQTQLDINIMERLMEMMTKNIKMIEEKYSVEHIVKQTKRENKFSNNRPGDKWYKLFLRRHPEVSVRVSQNLTAARENVTEAQIRNWFAEIKEYLMSKKLFDITINHPDRVFNADEAAFFMQPKGEKLQQMPLAAFAPPMIVFSYERVPSYVSASVPSNWGIGRSDTGWMCGATFFEYITNIFPWLQENNIKRPILFFVDGHVSHMTLHLSRFCSANGIELFALYPNSTHLLQPMDVAVFRPLKKRLKKWGENKVKHFQESISKEQWDGALEDTSLFQIWKDLTTENQKEAINKPEESLENPINTYEECESKKKLKI</sequence>
<dbReference type="Proteomes" id="UP001162156">
    <property type="component" value="Unassembled WGS sequence"/>
</dbReference>
<dbReference type="InterPro" id="IPR036397">
    <property type="entry name" value="RNaseH_sf"/>
</dbReference>
<dbReference type="AlphaFoldDB" id="A0AAV8WQV2"/>
<dbReference type="EMBL" id="JANEYF010005238">
    <property type="protein sequence ID" value="KAJ8928834.1"/>
    <property type="molecule type" value="Genomic_DNA"/>
</dbReference>
<keyword evidence="4" id="KW-1185">Reference proteome</keyword>
<name>A0AAV8WQV2_9CUCU</name>
<dbReference type="PANTHER" id="PTHR19303:SF74">
    <property type="entry name" value="POGO TRANSPOSABLE ELEMENT WITH KRAB DOMAIN"/>
    <property type="match status" value="1"/>
</dbReference>
<dbReference type="GO" id="GO:0003677">
    <property type="term" value="F:DNA binding"/>
    <property type="evidence" value="ECO:0007669"/>
    <property type="project" value="TreeGrafter"/>
</dbReference>
<organism evidence="3 4">
    <name type="scientific">Rhamnusium bicolor</name>
    <dbReference type="NCBI Taxonomy" id="1586634"/>
    <lineage>
        <taxon>Eukaryota</taxon>
        <taxon>Metazoa</taxon>
        <taxon>Ecdysozoa</taxon>
        <taxon>Arthropoda</taxon>
        <taxon>Hexapoda</taxon>
        <taxon>Insecta</taxon>
        <taxon>Pterygota</taxon>
        <taxon>Neoptera</taxon>
        <taxon>Endopterygota</taxon>
        <taxon>Coleoptera</taxon>
        <taxon>Polyphaga</taxon>
        <taxon>Cucujiformia</taxon>
        <taxon>Chrysomeloidea</taxon>
        <taxon>Cerambycidae</taxon>
        <taxon>Lepturinae</taxon>
        <taxon>Rhagiini</taxon>
        <taxon>Rhamnusium</taxon>
    </lineage>
</organism>
<dbReference type="Pfam" id="PF03184">
    <property type="entry name" value="DDE_1"/>
    <property type="match status" value="1"/>
</dbReference>
<reference evidence="3" key="1">
    <citation type="journal article" date="2023" name="Insect Mol. Biol.">
        <title>Genome sequencing provides insights into the evolution of gene families encoding plant cell wall-degrading enzymes in longhorned beetles.</title>
        <authorList>
            <person name="Shin N.R."/>
            <person name="Okamura Y."/>
            <person name="Kirsch R."/>
            <person name="Pauchet Y."/>
        </authorList>
    </citation>
    <scope>NUCLEOTIDE SEQUENCE</scope>
    <source>
        <strain evidence="3">RBIC_L_NR</strain>
    </source>
</reference>